<evidence type="ECO:0000313" key="3">
    <source>
        <dbReference type="EMBL" id="GAA1524624.1"/>
    </source>
</evidence>
<accession>A0ABN2AT21</accession>
<dbReference type="Proteomes" id="UP001500363">
    <property type="component" value="Unassembled WGS sequence"/>
</dbReference>
<name>A0ABN2AT21_9ACTN</name>
<comment type="caution">
    <text evidence="3">The sequence shown here is derived from an EMBL/GenBank/DDBJ whole genome shotgun (WGS) entry which is preliminary data.</text>
</comment>
<dbReference type="SUPFAM" id="SSF54909">
    <property type="entry name" value="Dimeric alpha+beta barrel"/>
    <property type="match status" value="1"/>
</dbReference>
<evidence type="ECO:0000256" key="1">
    <source>
        <dbReference type="ARBA" id="ARBA00007689"/>
    </source>
</evidence>
<evidence type="ECO:0000259" key="2">
    <source>
        <dbReference type="Pfam" id="PF03795"/>
    </source>
</evidence>
<evidence type="ECO:0000313" key="4">
    <source>
        <dbReference type="Proteomes" id="UP001500363"/>
    </source>
</evidence>
<reference evidence="3 4" key="1">
    <citation type="journal article" date="2019" name="Int. J. Syst. Evol. Microbiol.">
        <title>The Global Catalogue of Microorganisms (GCM) 10K type strain sequencing project: providing services to taxonomists for standard genome sequencing and annotation.</title>
        <authorList>
            <consortium name="The Broad Institute Genomics Platform"/>
            <consortium name="The Broad Institute Genome Sequencing Center for Infectious Disease"/>
            <person name="Wu L."/>
            <person name="Ma J."/>
        </authorList>
    </citation>
    <scope>NUCLEOTIDE SEQUENCE [LARGE SCALE GENOMIC DNA]</scope>
    <source>
        <strain evidence="3 4">JCM 14303</strain>
    </source>
</reference>
<dbReference type="InterPro" id="IPR011008">
    <property type="entry name" value="Dimeric_a/b-barrel"/>
</dbReference>
<sequence>MAKYLILIYGDAAEWAAMSSEQEVAHAAAHKEFAAAAKVLSSHELELASIAATTVRTDAASGRVTTTDGPFLETKEAVGGYYLVEASDLDEVIALTELLPEVHASHSGVEIRPVVVR</sequence>
<dbReference type="InterPro" id="IPR005545">
    <property type="entry name" value="YCII"/>
</dbReference>
<dbReference type="PANTHER" id="PTHR35174:SF3">
    <property type="entry name" value="BLL7171 PROTEIN"/>
    <property type="match status" value="1"/>
</dbReference>
<dbReference type="RefSeq" id="WP_344173958.1">
    <property type="nucleotide sequence ID" value="NZ_BAAANC010000002.1"/>
</dbReference>
<keyword evidence="4" id="KW-1185">Reference proteome</keyword>
<dbReference type="PANTHER" id="PTHR35174">
    <property type="entry name" value="BLL7171 PROTEIN-RELATED"/>
    <property type="match status" value="1"/>
</dbReference>
<protein>
    <submittedName>
        <fullName evidence="3">YciI family protein</fullName>
    </submittedName>
</protein>
<dbReference type="Gene3D" id="3.30.70.1060">
    <property type="entry name" value="Dimeric alpha+beta barrel"/>
    <property type="match status" value="1"/>
</dbReference>
<gene>
    <name evidence="3" type="ORF">GCM10009741_27560</name>
</gene>
<dbReference type="EMBL" id="BAAANC010000002">
    <property type="protein sequence ID" value="GAA1524624.1"/>
    <property type="molecule type" value="Genomic_DNA"/>
</dbReference>
<proteinExistence type="inferred from homology"/>
<comment type="similarity">
    <text evidence="1">Belongs to the YciI family.</text>
</comment>
<organism evidence="3 4">
    <name type="scientific">Kribbella lupini</name>
    <dbReference type="NCBI Taxonomy" id="291602"/>
    <lineage>
        <taxon>Bacteria</taxon>
        <taxon>Bacillati</taxon>
        <taxon>Actinomycetota</taxon>
        <taxon>Actinomycetes</taxon>
        <taxon>Propionibacteriales</taxon>
        <taxon>Kribbellaceae</taxon>
        <taxon>Kribbella</taxon>
    </lineage>
</organism>
<feature type="domain" description="YCII-related" evidence="2">
    <location>
        <begin position="3"/>
        <end position="114"/>
    </location>
</feature>
<dbReference type="Pfam" id="PF03795">
    <property type="entry name" value="YCII"/>
    <property type="match status" value="1"/>
</dbReference>